<dbReference type="AlphaFoldDB" id="A0A087A516"/>
<evidence type="ECO:0000313" key="3">
    <source>
        <dbReference type="EMBL" id="KFI53866.1"/>
    </source>
</evidence>
<gene>
    <name evidence="3" type="ORF">BCAL_1681</name>
</gene>
<keyword evidence="2" id="KW-0812">Transmembrane</keyword>
<dbReference type="OrthoDB" id="3240179at2"/>
<comment type="caution">
    <text evidence="3">The sequence shown here is derived from an EMBL/GenBank/DDBJ whole genome shotgun (WGS) entry which is preliminary data.</text>
</comment>
<name>A0A087A516_9BIFI</name>
<feature type="compositionally biased region" description="Basic and acidic residues" evidence="1">
    <location>
        <begin position="1"/>
        <end position="12"/>
    </location>
</feature>
<feature type="region of interest" description="Disordered" evidence="1">
    <location>
        <begin position="1"/>
        <end position="39"/>
    </location>
</feature>
<reference evidence="3 4" key="1">
    <citation type="submission" date="2014-03" db="EMBL/GenBank/DDBJ databases">
        <title>Genomics of Bifidobacteria.</title>
        <authorList>
            <person name="Ventura M."/>
            <person name="Milani C."/>
            <person name="Lugli G.A."/>
        </authorList>
    </citation>
    <scope>NUCLEOTIDE SEQUENCE [LARGE SCALE GENOMIC DNA]</scope>
    <source>
        <strain evidence="3 4">DSM 23973</strain>
    </source>
</reference>
<feature type="compositionally biased region" description="Polar residues" evidence="1">
    <location>
        <begin position="13"/>
        <end position="33"/>
    </location>
</feature>
<organism evidence="3 4">
    <name type="scientific">Bifidobacterium callitrichos DSM 23973</name>
    <dbReference type="NCBI Taxonomy" id="1437609"/>
    <lineage>
        <taxon>Bacteria</taxon>
        <taxon>Bacillati</taxon>
        <taxon>Actinomycetota</taxon>
        <taxon>Actinomycetes</taxon>
        <taxon>Bifidobacteriales</taxon>
        <taxon>Bifidobacteriaceae</taxon>
        <taxon>Bifidobacterium</taxon>
    </lineage>
</organism>
<sequence length="186" mass="19319">MTSEQSEQKNENITETTGVTENAKNTETGTTNAAAPAAKQSRKDPIIGIIVAIVVVVIAVVTFMLINGGDKASAESVENCQLQVEALKAHQEALKTTQESADEAAKLTAKDVEDASLLDDLKTAQAEIDELGDAPTCPTDGSQQEVDDATQAIRDYADNLRGATSSLDAAAKAAIASNEALTGTAE</sequence>
<accession>A0A087A516</accession>
<evidence type="ECO:0008006" key="5">
    <source>
        <dbReference type="Google" id="ProtNLM"/>
    </source>
</evidence>
<keyword evidence="2" id="KW-1133">Transmembrane helix</keyword>
<proteinExistence type="predicted"/>
<evidence type="ECO:0000256" key="1">
    <source>
        <dbReference type="SAM" id="MobiDB-lite"/>
    </source>
</evidence>
<evidence type="ECO:0000313" key="4">
    <source>
        <dbReference type="Proteomes" id="UP000029072"/>
    </source>
</evidence>
<dbReference type="EMBL" id="JGYS01000013">
    <property type="protein sequence ID" value="KFI53866.1"/>
    <property type="molecule type" value="Genomic_DNA"/>
</dbReference>
<feature type="transmembrane region" description="Helical" evidence="2">
    <location>
        <begin position="46"/>
        <end position="66"/>
    </location>
</feature>
<evidence type="ECO:0000256" key="2">
    <source>
        <dbReference type="SAM" id="Phobius"/>
    </source>
</evidence>
<dbReference type="Proteomes" id="UP000029072">
    <property type="component" value="Unassembled WGS sequence"/>
</dbReference>
<dbReference type="RefSeq" id="WP_052119121.1">
    <property type="nucleotide sequence ID" value="NZ_JDUV01000007.1"/>
</dbReference>
<protein>
    <recommendedName>
        <fullName evidence="5">Colicin transporter</fullName>
    </recommendedName>
</protein>
<dbReference type="eggNOG" id="ENOG5032B89">
    <property type="taxonomic scope" value="Bacteria"/>
</dbReference>
<keyword evidence="2" id="KW-0472">Membrane</keyword>